<dbReference type="InterPro" id="IPR000821">
    <property type="entry name" value="Ala_racemase"/>
</dbReference>
<dbReference type="OrthoDB" id="9813814at2"/>
<dbReference type="GO" id="GO:0030632">
    <property type="term" value="P:D-alanine biosynthetic process"/>
    <property type="evidence" value="ECO:0007669"/>
    <property type="project" value="UniProtKB-UniRule"/>
</dbReference>
<gene>
    <name evidence="11" type="ORF">VZ95_15075</name>
</gene>
<keyword evidence="5 7" id="KW-0663">Pyridoxal phosphate</keyword>
<comment type="function">
    <text evidence="7">Catalyzes the interconversion of L-alanine and D-alanine. May also act on other amino acids.</text>
</comment>
<dbReference type="NCBIfam" id="TIGR00492">
    <property type="entry name" value="alr"/>
    <property type="match status" value="1"/>
</dbReference>
<dbReference type="GO" id="GO:0005829">
    <property type="term" value="C:cytosol"/>
    <property type="evidence" value="ECO:0007669"/>
    <property type="project" value="TreeGrafter"/>
</dbReference>
<dbReference type="Gene3D" id="2.40.37.10">
    <property type="entry name" value="Lyase, Ornithine Decarboxylase, Chain A, domain 1"/>
    <property type="match status" value="1"/>
</dbReference>
<evidence type="ECO:0000256" key="9">
    <source>
        <dbReference type="PIRSR" id="PIRSR600821-52"/>
    </source>
</evidence>
<dbReference type="GO" id="GO:0030170">
    <property type="term" value="F:pyridoxal phosphate binding"/>
    <property type="evidence" value="ECO:0007669"/>
    <property type="project" value="UniProtKB-UniRule"/>
</dbReference>
<dbReference type="PANTHER" id="PTHR30511">
    <property type="entry name" value="ALANINE RACEMASE"/>
    <property type="match status" value="1"/>
</dbReference>
<dbReference type="GO" id="GO:0008784">
    <property type="term" value="F:alanine racemase activity"/>
    <property type="evidence" value="ECO:0007669"/>
    <property type="project" value="UniProtKB-UniRule"/>
</dbReference>
<evidence type="ECO:0000256" key="5">
    <source>
        <dbReference type="ARBA" id="ARBA00022898"/>
    </source>
</evidence>
<comment type="catalytic activity">
    <reaction evidence="1 7">
        <text>L-alanine = D-alanine</text>
        <dbReference type="Rhea" id="RHEA:20249"/>
        <dbReference type="ChEBI" id="CHEBI:57416"/>
        <dbReference type="ChEBI" id="CHEBI:57972"/>
        <dbReference type="EC" id="5.1.1.1"/>
    </reaction>
</comment>
<dbReference type="Pfam" id="PF01168">
    <property type="entry name" value="Ala_racemase_N"/>
    <property type="match status" value="1"/>
</dbReference>
<dbReference type="EMBL" id="LAJY01000429">
    <property type="protein sequence ID" value="KJV08856.1"/>
    <property type="molecule type" value="Genomic_DNA"/>
</dbReference>
<keyword evidence="6 7" id="KW-0413">Isomerase</keyword>
<dbReference type="PRINTS" id="PR00992">
    <property type="entry name" value="ALARACEMASE"/>
</dbReference>
<dbReference type="InterPro" id="IPR020622">
    <property type="entry name" value="Ala_racemase_pyridoxalP-BS"/>
</dbReference>
<dbReference type="AlphaFoldDB" id="A0A0F3IQ40"/>
<name>A0A0F3IQ40_9PROT</name>
<evidence type="ECO:0000256" key="3">
    <source>
        <dbReference type="ARBA" id="ARBA00007880"/>
    </source>
</evidence>
<feature type="active site" description="Proton acceptor; specific for D-alanine" evidence="7">
    <location>
        <position position="36"/>
    </location>
</feature>
<dbReference type="EC" id="5.1.1.1" evidence="4 7"/>
<organism evidence="11 12">
    <name type="scientific">Elstera litoralis</name>
    <dbReference type="NCBI Taxonomy" id="552518"/>
    <lineage>
        <taxon>Bacteria</taxon>
        <taxon>Pseudomonadati</taxon>
        <taxon>Pseudomonadota</taxon>
        <taxon>Alphaproteobacteria</taxon>
        <taxon>Rhodospirillales</taxon>
        <taxon>Rhodospirillaceae</taxon>
        <taxon>Elstera</taxon>
    </lineage>
</organism>
<evidence type="ECO:0000259" key="10">
    <source>
        <dbReference type="SMART" id="SM01005"/>
    </source>
</evidence>
<evidence type="ECO:0000313" key="12">
    <source>
        <dbReference type="Proteomes" id="UP000033774"/>
    </source>
</evidence>
<dbReference type="RefSeq" id="WP_045776591.1">
    <property type="nucleotide sequence ID" value="NZ_LAJY01000429.1"/>
</dbReference>
<feature type="active site" description="Proton acceptor; specific for L-alanine" evidence="7">
    <location>
        <position position="252"/>
    </location>
</feature>
<evidence type="ECO:0000256" key="6">
    <source>
        <dbReference type="ARBA" id="ARBA00023235"/>
    </source>
</evidence>
<feature type="binding site" evidence="7 9">
    <location>
        <position position="133"/>
    </location>
    <ligand>
        <name>substrate</name>
    </ligand>
</feature>
<dbReference type="InterPro" id="IPR009006">
    <property type="entry name" value="Ala_racemase/Decarboxylase_C"/>
</dbReference>
<dbReference type="PROSITE" id="PS00395">
    <property type="entry name" value="ALANINE_RACEMASE"/>
    <property type="match status" value="1"/>
</dbReference>
<sequence length="355" mass="37070">MPTPATLLTIDLTALVRNWRHLAGQAAHGNCAAVVKADGYGLGAVEVAAALLAAGCTQFFVAHLAEAISLRAGLATRFPDKHPSIGVLNGLFAGEQAEFVAHNLIPVLNSPAQLADWPADAPAILQIDTGMSRLGLEAAEFDAVLPDLRRRPFTLLMSHFACADAPDHPLNRQQIDQFGAALRQLPGVPGSLAASSGIFLGADAHFDLLRPGYALYGGNPTPGQPNPMTAVVRLSTPILQIRDIPAGRPVGYGARWVSKAPSRIATVPYGYADGVPRVTEGAIFHLGGQPVPVVGRVSMDLITLDVTGVAAAIPGAEVDILGPQRDIDQGGTDGGTLGYEILTSIGRRAARRYGT</sequence>
<dbReference type="PATRIC" id="fig|552518.3.peg.2837"/>
<accession>A0A0F3IQ40</accession>
<dbReference type="PANTHER" id="PTHR30511:SF0">
    <property type="entry name" value="ALANINE RACEMASE, CATABOLIC-RELATED"/>
    <property type="match status" value="1"/>
</dbReference>
<protein>
    <recommendedName>
        <fullName evidence="4 7">Alanine racemase</fullName>
        <ecNumber evidence="4 7">5.1.1.1</ecNumber>
    </recommendedName>
</protein>
<evidence type="ECO:0000313" key="11">
    <source>
        <dbReference type="EMBL" id="KJV08856.1"/>
    </source>
</evidence>
<dbReference type="SMART" id="SM01005">
    <property type="entry name" value="Ala_racemase_C"/>
    <property type="match status" value="1"/>
</dbReference>
<dbReference type="HAMAP" id="MF_01201">
    <property type="entry name" value="Ala_racemase"/>
    <property type="match status" value="1"/>
</dbReference>
<comment type="similarity">
    <text evidence="3 7">Belongs to the alanine racemase family.</text>
</comment>
<comment type="caution">
    <text evidence="11">The sequence shown here is derived from an EMBL/GenBank/DDBJ whole genome shotgun (WGS) entry which is preliminary data.</text>
</comment>
<dbReference type="SUPFAM" id="SSF51419">
    <property type="entry name" value="PLP-binding barrel"/>
    <property type="match status" value="1"/>
</dbReference>
<dbReference type="InterPro" id="IPR011079">
    <property type="entry name" value="Ala_racemase_C"/>
</dbReference>
<dbReference type="Gene3D" id="3.20.20.10">
    <property type="entry name" value="Alanine racemase"/>
    <property type="match status" value="1"/>
</dbReference>
<comment type="cofactor">
    <cofactor evidence="2 7 8">
        <name>pyridoxal 5'-phosphate</name>
        <dbReference type="ChEBI" id="CHEBI:597326"/>
    </cofactor>
</comment>
<evidence type="ECO:0000256" key="1">
    <source>
        <dbReference type="ARBA" id="ARBA00000316"/>
    </source>
</evidence>
<feature type="binding site" evidence="7 9">
    <location>
        <position position="299"/>
    </location>
    <ligand>
        <name>substrate</name>
    </ligand>
</feature>
<evidence type="ECO:0000256" key="2">
    <source>
        <dbReference type="ARBA" id="ARBA00001933"/>
    </source>
</evidence>
<dbReference type="UniPathway" id="UPA00042">
    <property type="reaction ID" value="UER00497"/>
</dbReference>
<keyword evidence="12" id="KW-1185">Reference proteome</keyword>
<evidence type="ECO:0000256" key="4">
    <source>
        <dbReference type="ARBA" id="ARBA00013089"/>
    </source>
</evidence>
<dbReference type="Pfam" id="PF00842">
    <property type="entry name" value="Ala_racemase_C"/>
    <property type="match status" value="1"/>
</dbReference>
<dbReference type="InterPro" id="IPR029066">
    <property type="entry name" value="PLP-binding_barrel"/>
</dbReference>
<evidence type="ECO:0000256" key="7">
    <source>
        <dbReference type="HAMAP-Rule" id="MF_01201"/>
    </source>
</evidence>
<comment type="pathway">
    <text evidence="7">Amino-acid biosynthesis; D-alanine biosynthesis; D-alanine from L-alanine: step 1/1.</text>
</comment>
<dbReference type="CDD" id="cd00430">
    <property type="entry name" value="PLPDE_III_AR"/>
    <property type="match status" value="1"/>
</dbReference>
<proteinExistence type="inferred from homology"/>
<dbReference type="Proteomes" id="UP000033774">
    <property type="component" value="Unassembled WGS sequence"/>
</dbReference>
<dbReference type="SUPFAM" id="SSF50621">
    <property type="entry name" value="Alanine racemase C-terminal domain-like"/>
    <property type="match status" value="1"/>
</dbReference>
<reference evidence="11 12" key="1">
    <citation type="submission" date="2015-03" db="EMBL/GenBank/DDBJ databases">
        <title>Draft genome sequence of Elstera litoralis.</title>
        <authorList>
            <person name="Rahalkar M.C."/>
            <person name="Dhakephalkar P.K."/>
            <person name="Pore S.D."/>
            <person name="Arora P."/>
            <person name="Kapse N.G."/>
            <person name="Pandit P.S."/>
        </authorList>
    </citation>
    <scope>NUCLEOTIDE SEQUENCE [LARGE SCALE GENOMIC DNA]</scope>
    <source>
        <strain evidence="11 12">Dia-1</strain>
    </source>
</reference>
<feature type="domain" description="Alanine racemase C-terminal" evidence="10">
    <location>
        <begin position="231"/>
        <end position="354"/>
    </location>
</feature>
<dbReference type="InterPro" id="IPR001608">
    <property type="entry name" value="Ala_racemase_N"/>
</dbReference>
<feature type="modified residue" description="N6-(pyridoxal phosphate)lysine" evidence="7 8">
    <location>
        <position position="36"/>
    </location>
</feature>
<evidence type="ECO:0000256" key="8">
    <source>
        <dbReference type="PIRSR" id="PIRSR600821-50"/>
    </source>
</evidence>